<dbReference type="OMA" id="RIRATEW"/>
<evidence type="ECO:0000313" key="2">
    <source>
        <dbReference type="Proteomes" id="UP000218811"/>
    </source>
</evidence>
<keyword evidence="2" id="KW-1185">Reference proteome</keyword>
<protein>
    <submittedName>
        <fullName evidence="1">Uncharacterized protein</fullName>
    </submittedName>
</protein>
<dbReference type="Proteomes" id="UP000218811">
    <property type="component" value="Unassembled WGS sequence"/>
</dbReference>
<sequence length="403" mass="46110">MESSRRLLRYIREMHILGPRPVHPDFASMGQWMNDELATCLSHLNPAPALEEILISHGRSIVWGSDIPILRRVKKLTLWKCEFGSPPDFTDFLSNYFPNLTTLIIKDLRFLDTFGDPEKPGPRPHLHTLEINSSATQEFLLHWFLYQPPEDIRLENLSYTIAQWQVYAAPASLKALGSSVKHLTVNFAFPSPHQLLKGDPFLATFTTLQTLVFDCSTLYGTLYGPPSVPVLLQCVKAKDIASLQFRFALGDGASCDLEDTAQQISRIRLSETSKLLHTLRPFKHLSSVLVHVRLNEWSKCMRIRATEWVERQLEQHRGPLTLPDGTRMSNLEVWALRGFDATRAAEYERQFMQTSYRSYDQARQTWRKASNALEQALPLAHAAGILHIEPVECEKEPHLNRRC</sequence>
<name>A0A2H3K1I0_WOLCO</name>
<proteinExistence type="predicted"/>
<organism evidence="1 2">
    <name type="scientific">Wolfiporia cocos (strain MD-104)</name>
    <name type="common">Brown rot fungus</name>
    <dbReference type="NCBI Taxonomy" id="742152"/>
    <lineage>
        <taxon>Eukaryota</taxon>
        <taxon>Fungi</taxon>
        <taxon>Dikarya</taxon>
        <taxon>Basidiomycota</taxon>
        <taxon>Agaricomycotina</taxon>
        <taxon>Agaricomycetes</taxon>
        <taxon>Polyporales</taxon>
        <taxon>Phaeolaceae</taxon>
        <taxon>Wolfiporia</taxon>
    </lineage>
</organism>
<dbReference type="AlphaFoldDB" id="A0A2H3K1I0"/>
<reference evidence="1 2" key="1">
    <citation type="journal article" date="2012" name="Science">
        <title>The Paleozoic origin of enzymatic lignin decomposition reconstructed from 31 fungal genomes.</title>
        <authorList>
            <person name="Floudas D."/>
            <person name="Binder M."/>
            <person name="Riley R."/>
            <person name="Barry K."/>
            <person name="Blanchette R.A."/>
            <person name="Henrissat B."/>
            <person name="Martinez A.T."/>
            <person name="Otillar R."/>
            <person name="Spatafora J.W."/>
            <person name="Yadav J.S."/>
            <person name="Aerts A."/>
            <person name="Benoit I."/>
            <person name="Boyd A."/>
            <person name="Carlson A."/>
            <person name="Copeland A."/>
            <person name="Coutinho P.M."/>
            <person name="de Vries R.P."/>
            <person name="Ferreira P."/>
            <person name="Findley K."/>
            <person name="Foster B."/>
            <person name="Gaskell J."/>
            <person name="Glotzer D."/>
            <person name="Gorecki P."/>
            <person name="Heitman J."/>
            <person name="Hesse C."/>
            <person name="Hori C."/>
            <person name="Igarashi K."/>
            <person name="Jurgens J.A."/>
            <person name="Kallen N."/>
            <person name="Kersten P."/>
            <person name="Kohler A."/>
            <person name="Kuees U."/>
            <person name="Kumar T.K.A."/>
            <person name="Kuo A."/>
            <person name="LaButti K."/>
            <person name="Larrondo L.F."/>
            <person name="Lindquist E."/>
            <person name="Ling A."/>
            <person name="Lombard V."/>
            <person name="Lucas S."/>
            <person name="Lundell T."/>
            <person name="Martin R."/>
            <person name="McLaughlin D.J."/>
            <person name="Morgenstern I."/>
            <person name="Morin E."/>
            <person name="Murat C."/>
            <person name="Nagy L.G."/>
            <person name="Nolan M."/>
            <person name="Ohm R.A."/>
            <person name="Patyshakuliyeva A."/>
            <person name="Rokas A."/>
            <person name="Ruiz-Duenas F.J."/>
            <person name="Sabat G."/>
            <person name="Salamov A."/>
            <person name="Samejima M."/>
            <person name="Schmutz J."/>
            <person name="Slot J.C."/>
            <person name="St John F."/>
            <person name="Stenlid J."/>
            <person name="Sun H."/>
            <person name="Sun S."/>
            <person name="Syed K."/>
            <person name="Tsang A."/>
            <person name="Wiebenga A."/>
            <person name="Young D."/>
            <person name="Pisabarro A."/>
            <person name="Eastwood D.C."/>
            <person name="Martin F."/>
            <person name="Cullen D."/>
            <person name="Grigoriev I.V."/>
            <person name="Hibbett D.S."/>
        </authorList>
    </citation>
    <scope>NUCLEOTIDE SEQUENCE [LARGE SCALE GENOMIC DNA]</scope>
    <source>
        <strain evidence="1 2">MD-104</strain>
    </source>
</reference>
<evidence type="ECO:0000313" key="1">
    <source>
        <dbReference type="EMBL" id="PCH45039.1"/>
    </source>
</evidence>
<dbReference type="OrthoDB" id="2788229at2759"/>
<dbReference type="EMBL" id="KB468168">
    <property type="protein sequence ID" value="PCH45039.1"/>
    <property type="molecule type" value="Genomic_DNA"/>
</dbReference>
<gene>
    <name evidence="1" type="ORF">WOLCODRAFT_78000</name>
</gene>
<accession>A0A2H3K1I0</accession>